<evidence type="ECO:0000256" key="1">
    <source>
        <dbReference type="SAM" id="MobiDB-lite"/>
    </source>
</evidence>
<dbReference type="GeneID" id="85013515"/>
<dbReference type="EMBL" id="LR134384">
    <property type="protein sequence ID" value="VEH15894.1"/>
    <property type="molecule type" value="Genomic_DNA"/>
</dbReference>
<dbReference type="KEGG" id="poc:NCTC13071_01909"/>
<sequence length="69" mass="7334">MNKTYLRPVVSVHSLAFSSSLLSASGPHSSSADASGQSEELIFDISEAEEAGKGFKANAKPFQDEFTPE</sequence>
<organism evidence="3 4">
    <name type="scientific">Segatella oris</name>
    <dbReference type="NCBI Taxonomy" id="28135"/>
    <lineage>
        <taxon>Bacteria</taxon>
        <taxon>Pseudomonadati</taxon>
        <taxon>Bacteroidota</taxon>
        <taxon>Bacteroidia</taxon>
        <taxon>Bacteroidales</taxon>
        <taxon>Prevotellaceae</taxon>
        <taxon>Segatella</taxon>
    </lineage>
</organism>
<name>A0A3S4TY19_9BACT</name>
<evidence type="ECO:0000256" key="2">
    <source>
        <dbReference type="SAM" id="SignalP"/>
    </source>
</evidence>
<proteinExistence type="predicted"/>
<reference evidence="3 4" key="1">
    <citation type="submission" date="2018-12" db="EMBL/GenBank/DDBJ databases">
        <authorList>
            <consortium name="Pathogen Informatics"/>
        </authorList>
    </citation>
    <scope>NUCLEOTIDE SEQUENCE [LARGE SCALE GENOMIC DNA]</scope>
    <source>
        <strain evidence="3 4">NCTC13071</strain>
    </source>
</reference>
<evidence type="ECO:0000313" key="3">
    <source>
        <dbReference type="EMBL" id="VEH15894.1"/>
    </source>
</evidence>
<feature type="chain" id="PRO_5018697571" evidence="2">
    <location>
        <begin position="24"/>
        <end position="69"/>
    </location>
</feature>
<accession>A0A3S4TY19</accession>
<dbReference type="Proteomes" id="UP000274578">
    <property type="component" value="Chromosome 1"/>
</dbReference>
<feature type="signal peptide" evidence="2">
    <location>
        <begin position="1"/>
        <end position="23"/>
    </location>
</feature>
<dbReference type="RefSeq" id="WP_004376698.1">
    <property type="nucleotide sequence ID" value="NZ_CAJPPY010000001.1"/>
</dbReference>
<dbReference type="AlphaFoldDB" id="A0A3S4TY19"/>
<protein>
    <submittedName>
        <fullName evidence="3">Uncharacterized protein</fullName>
    </submittedName>
</protein>
<gene>
    <name evidence="3" type="ORF">NCTC13071_01909</name>
</gene>
<feature type="compositionally biased region" description="Low complexity" evidence="1">
    <location>
        <begin position="22"/>
        <end position="35"/>
    </location>
</feature>
<keyword evidence="2" id="KW-0732">Signal</keyword>
<evidence type="ECO:0000313" key="4">
    <source>
        <dbReference type="Proteomes" id="UP000274578"/>
    </source>
</evidence>
<feature type="region of interest" description="Disordered" evidence="1">
    <location>
        <begin position="22"/>
        <end position="42"/>
    </location>
</feature>